<accession>A0A6A6Q6F4</accession>
<dbReference type="GeneID" id="54471534"/>
<keyword evidence="3" id="KW-0472">Membrane</keyword>
<evidence type="ECO:0000259" key="5">
    <source>
        <dbReference type="Pfam" id="PF04253"/>
    </source>
</evidence>
<dbReference type="CDD" id="cd02121">
    <property type="entry name" value="PA_GCPII_like"/>
    <property type="match status" value="1"/>
</dbReference>
<dbReference type="Proteomes" id="UP000799767">
    <property type="component" value="Unassembled WGS sequence"/>
</dbReference>
<gene>
    <name evidence="7" type="ORF">BDY17DRAFT_244444</name>
</gene>
<keyword evidence="7" id="KW-0378">Hydrolase</keyword>
<dbReference type="CDD" id="cd08022">
    <property type="entry name" value="M28_PSMA_like"/>
    <property type="match status" value="1"/>
</dbReference>
<evidence type="ECO:0000313" key="7">
    <source>
        <dbReference type="EMBL" id="KAF2487619.1"/>
    </source>
</evidence>
<organism evidence="7 8">
    <name type="scientific">Neohortaea acidophila</name>
    <dbReference type="NCBI Taxonomy" id="245834"/>
    <lineage>
        <taxon>Eukaryota</taxon>
        <taxon>Fungi</taxon>
        <taxon>Dikarya</taxon>
        <taxon>Ascomycota</taxon>
        <taxon>Pezizomycotina</taxon>
        <taxon>Dothideomycetes</taxon>
        <taxon>Dothideomycetidae</taxon>
        <taxon>Mycosphaerellales</taxon>
        <taxon>Teratosphaeriaceae</taxon>
        <taxon>Neohortaea</taxon>
    </lineage>
</organism>
<evidence type="ECO:0000313" key="8">
    <source>
        <dbReference type="Proteomes" id="UP000799767"/>
    </source>
</evidence>
<feature type="domain" description="Transferrin receptor-like dimerisation" evidence="5">
    <location>
        <begin position="779"/>
        <end position="911"/>
    </location>
</feature>
<feature type="transmembrane region" description="Helical" evidence="3">
    <location>
        <begin position="173"/>
        <end position="193"/>
    </location>
</feature>
<evidence type="ECO:0000259" key="6">
    <source>
        <dbReference type="Pfam" id="PF04389"/>
    </source>
</evidence>
<sequence length="914" mass="102239">MEADQRYANLPPIPTYDEAISARPAQDHRGPQEVSDDAERQGLLGQSGSNAHRPPTVESARSSEESDLGLPEVVFGEDEEEDEHRRIEELDYLDPADSDPSRRQRGVYHRARLRRNLTKHLANISATFSSIRLPSFRSFYSPPASTDPPAPPRSLWRHPYLVIPDQYRMSLPIFARLCGLLTIAAVIYVLFALDMFPGTRPRMGAHYDPEAVQAFVKDSVKPERIKEYLRHITSYDHVAGTEGDYYLASWMQEQWMETAGFDEVAILDYHVYLNYPTHEGRSVRIVEPEGKRWKAQLEENLVDPLKQQTLVYHGHSRSGEATGHLIYANGGSRHDFKWLKENGVETEGAIALVRYYASQDDAALKIKAAHEVGCAGVLIYSDPADDGAGKGEVWPDGPWRPADSVQRGGVGLTSLIIGDPLTPGWASKKNSKTVSKASSYALPQIPSLPMPWRDAQILIDALQGQGVEVPPDWVGGTNGDGAWFSGKKGGTGAVQVELRNNNDENEKQQIWNVHGLIQGLEQAQEKVIIGNHRDSWCFGAVDPGSGSAVMMEVIDIFSALRMAGWRPLRSIEFVSWDAKEFNLMGSTEYVEERSDYLRDHGIAYLNVDAGVYGSNFHAAGSPLFQKPLLHVLSRVDDSAKNGTLRHIWDEESNQLGTLSAAGDHVAFQSIAGTSSIDFGFRGPPHAFPYHSCYETFDWMEKFGDPDFSYHRTLAQVWALLILELADRPLIPFNLVYYSRQIESYIHDLEQTALNLYTATSNDSSTTITPDRLNTTTTFSISPLLTAAQNLTQQAQTFQKFEDEWSRSVRWAGGLESPAFSARRLDYNERIARFETDLLDLPAGKHDKGQHGIPGREQFKHIVWGPRVWSNGQEGSNYFPAVRDLLDEGDWVGAMEMVKRAAGILERAGRRLVEE</sequence>
<dbReference type="EMBL" id="MU001631">
    <property type="protein sequence ID" value="KAF2487619.1"/>
    <property type="molecule type" value="Genomic_DNA"/>
</dbReference>
<dbReference type="PANTHER" id="PTHR10404:SF71">
    <property type="entry name" value="CARBOXYPEPTIDASE TRE2, PUTATIVE (AFU_ORTHOLOGUE AFUA_3G10650)-RELATED"/>
    <property type="match status" value="1"/>
</dbReference>
<protein>
    <submittedName>
        <fullName evidence="7">Protease</fullName>
    </submittedName>
</protein>
<evidence type="ECO:0000256" key="1">
    <source>
        <dbReference type="ARBA" id="ARBA00005634"/>
    </source>
</evidence>
<evidence type="ECO:0000256" key="2">
    <source>
        <dbReference type="SAM" id="MobiDB-lite"/>
    </source>
</evidence>
<keyword evidence="3" id="KW-1133">Transmembrane helix</keyword>
<dbReference type="Gene3D" id="1.20.930.40">
    <property type="entry name" value="Transferrin receptor-like, dimerisation domain"/>
    <property type="match status" value="1"/>
</dbReference>
<name>A0A6A6Q6F4_9PEZI</name>
<dbReference type="InterPro" id="IPR046450">
    <property type="entry name" value="PA_dom_sf"/>
</dbReference>
<dbReference type="RefSeq" id="XP_033594188.1">
    <property type="nucleotide sequence ID" value="XM_033730532.1"/>
</dbReference>
<dbReference type="Gene3D" id="3.40.630.10">
    <property type="entry name" value="Zn peptidases"/>
    <property type="match status" value="1"/>
</dbReference>
<dbReference type="InterPro" id="IPR039373">
    <property type="entry name" value="Peptidase_M28B"/>
</dbReference>
<dbReference type="GO" id="GO:0004180">
    <property type="term" value="F:carboxypeptidase activity"/>
    <property type="evidence" value="ECO:0007669"/>
    <property type="project" value="TreeGrafter"/>
</dbReference>
<dbReference type="GO" id="GO:0006508">
    <property type="term" value="P:proteolysis"/>
    <property type="evidence" value="ECO:0007669"/>
    <property type="project" value="UniProtKB-KW"/>
</dbReference>
<dbReference type="InterPro" id="IPR007365">
    <property type="entry name" value="TFR-like_dimer_dom"/>
</dbReference>
<keyword evidence="7" id="KW-0645">Protease</keyword>
<feature type="domain" description="Peptidase M28" evidence="6">
    <location>
        <begin position="512"/>
        <end position="696"/>
    </location>
</feature>
<dbReference type="SUPFAM" id="SSF53187">
    <property type="entry name" value="Zn-dependent exopeptidases"/>
    <property type="match status" value="1"/>
</dbReference>
<dbReference type="FunFam" id="3.40.630.10:FF:000101">
    <property type="entry name" value="N-acetylated alpha-linked acidic dipeptidase like 1"/>
    <property type="match status" value="1"/>
</dbReference>
<dbReference type="SUPFAM" id="SSF47672">
    <property type="entry name" value="Transferrin receptor-like dimerisation domain"/>
    <property type="match status" value="1"/>
</dbReference>
<dbReference type="PANTHER" id="PTHR10404">
    <property type="entry name" value="N-ACETYLATED-ALPHA-LINKED ACIDIC DIPEPTIDASE"/>
    <property type="match status" value="1"/>
</dbReference>
<proteinExistence type="inferred from homology"/>
<feature type="domain" description="PA" evidence="4">
    <location>
        <begin position="322"/>
        <end position="407"/>
    </location>
</feature>
<feature type="region of interest" description="Disordered" evidence="2">
    <location>
        <begin position="1"/>
        <end position="106"/>
    </location>
</feature>
<dbReference type="OrthoDB" id="5841748at2759"/>
<dbReference type="Gene3D" id="3.50.30.30">
    <property type="match status" value="1"/>
</dbReference>
<evidence type="ECO:0000259" key="4">
    <source>
        <dbReference type="Pfam" id="PF02225"/>
    </source>
</evidence>
<keyword evidence="3" id="KW-0812">Transmembrane</keyword>
<dbReference type="InterPro" id="IPR036757">
    <property type="entry name" value="TFR-like_dimer_dom_sf"/>
</dbReference>
<dbReference type="Pfam" id="PF04253">
    <property type="entry name" value="TFR_dimer"/>
    <property type="match status" value="1"/>
</dbReference>
<dbReference type="Pfam" id="PF04389">
    <property type="entry name" value="Peptidase_M28"/>
    <property type="match status" value="1"/>
</dbReference>
<comment type="similarity">
    <text evidence="1">Belongs to the peptidase M28 family. M28B subfamily.</text>
</comment>
<dbReference type="InterPro" id="IPR003137">
    <property type="entry name" value="PA_domain"/>
</dbReference>
<dbReference type="SUPFAM" id="SSF52025">
    <property type="entry name" value="PA domain"/>
    <property type="match status" value="1"/>
</dbReference>
<dbReference type="AlphaFoldDB" id="A0A6A6Q6F4"/>
<dbReference type="Pfam" id="PF02225">
    <property type="entry name" value="PA"/>
    <property type="match status" value="1"/>
</dbReference>
<evidence type="ECO:0000256" key="3">
    <source>
        <dbReference type="SAM" id="Phobius"/>
    </source>
</evidence>
<dbReference type="InterPro" id="IPR007484">
    <property type="entry name" value="Peptidase_M28"/>
</dbReference>
<keyword evidence="8" id="KW-1185">Reference proteome</keyword>
<reference evidence="7" key="1">
    <citation type="journal article" date="2020" name="Stud. Mycol.">
        <title>101 Dothideomycetes genomes: a test case for predicting lifestyles and emergence of pathogens.</title>
        <authorList>
            <person name="Haridas S."/>
            <person name="Albert R."/>
            <person name="Binder M."/>
            <person name="Bloem J."/>
            <person name="Labutti K."/>
            <person name="Salamov A."/>
            <person name="Andreopoulos B."/>
            <person name="Baker S."/>
            <person name="Barry K."/>
            <person name="Bills G."/>
            <person name="Bluhm B."/>
            <person name="Cannon C."/>
            <person name="Castanera R."/>
            <person name="Culley D."/>
            <person name="Daum C."/>
            <person name="Ezra D."/>
            <person name="Gonzalez J."/>
            <person name="Henrissat B."/>
            <person name="Kuo A."/>
            <person name="Liang C."/>
            <person name="Lipzen A."/>
            <person name="Lutzoni F."/>
            <person name="Magnuson J."/>
            <person name="Mondo S."/>
            <person name="Nolan M."/>
            <person name="Ohm R."/>
            <person name="Pangilinan J."/>
            <person name="Park H.-J."/>
            <person name="Ramirez L."/>
            <person name="Alfaro M."/>
            <person name="Sun H."/>
            <person name="Tritt A."/>
            <person name="Yoshinaga Y."/>
            <person name="Zwiers L.-H."/>
            <person name="Turgeon B."/>
            <person name="Goodwin S."/>
            <person name="Spatafora J."/>
            <person name="Crous P."/>
            <person name="Grigoriev I."/>
        </authorList>
    </citation>
    <scope>NUCLEOTIDE SEQUENCE</scope>
    <source>
        <strain evidence="7">CBS 113389</strain>
    </source>
</reference>